<dbReference type="GO" id="GO:0019628">
    <property type="term" value="P:urate catabolic process"/>
    <property type="evidence" value="ECO:0007669"/>
    <property type="project" value="UniProtKB-UniPathway"/>
</dbReference>
<keyword evidence="6" id="KW-0456">Lyase</keyword>
<gene>
    <name evidence="7" type="ORF">Back11_13000</name>
</gene>
<dbReference type="GO" id="GO:0051997">
    <property type="term" value="F:2-oxo-4-hydroxy-4-carboxy-5-ureidoimidazoline decarboxylase activity"/>
    <property type="evidence" value="ECO:0007669"/>
    <property type="project" value="UniProtKB-EC"/>
</dbReference>
<evidence type="ECO:0000256" key="3">
    <source>
        <dbReference type="ARBA" id="ARBA00012257"/>
    </source>
</evidence>
<dbReference type="KEGG" id="pbk:Back11_13000"/>
<protein>
    <recommendedName>
        <fullName evidence="3">2-oxo-4-hydroxy-4-carboxy-5-ureidoimidazoline decarboxylase</fullName>
        <ecNumber evidence="3">4.1.1.97</ecNumber>
    </recommendedName>
</protein>
<keyword evidence="5" id="KW-0210">Decarboxylase</keyword>
<keyword evidence="4" id="KW-0659">Purine metabolism</keyword>
<evidence type="ECO:0000256" key="6">
    <source>
        <dbReference type="ARBA" id="ARBA00023239"/>
    </source>
</evidence>
<dbReference type="EC" id="4.1.1.97" evidence="3"/>
<proteinExistence type="predicted"/>
<dbReference type="Pfam" id="PF09349">
    <property type="entry name" value="OHCU_decarbox"/>
    <property type="match status" value="1"/>
</dbReference>
<dbReference type="RefSeq" id="WP_125654672.1">
    <property type="nucleotide sequence ID" value="NZ_AP019308.1"/>
</dbReference>
<dbReference type="GO" id="GO:0006144">
    <property type="term" value="P:purine nucleobase metabolic process"/>
    <property type="evidence" value="ECO:0007669"/>
    <property type="project" value="UniProtKB-KW"/>
</dbReference>
<dbReference type="InterPro" id="IPR018020">
    <property type="entry name" value="OHCU_decarboxylase"/>
</dbReference>
<dbReference type="EMBL" id="AP019308">
    <property type="protein sequence ID" value="BBH19955.1"/>
    <property type="molecule type" value="Genomic_DNA"/>
</dbReference>
<dbReference type="Proteomes" id="UP000275368">
    <property type="component" value="Chromosome"/>
</dbReference>
<reference evidence="7 8" key="1">
    <citation type="submission" date="2018-11" db="EMBL/GenBank/DDBJ databases">
        <title>Complete genome sequence of Paenibacillus baekrokdamisoli strain KCTC 33723.</title>
        <authorList>
            <person name="Kang S.W."/>
            <person name="Lee K.C."/>
            <person name="Kim K.K."/>
            <person name="Kim J.S."/>
            <person name="Kim D.S."/>
            <person name="Ko S.H."/>
            <person name="Yang S.H."/>
            <person name="Lee J.S."/>
        </authorList>
    </citation>
    <scope>NUCLEOTIDE SEQUENCE [LARGE SCALE GENOMIC DNA]</scope>
    <source>
        <strain evidence="7 8">KCTC 33723</strain>
    </source>
</reference>
<evidence type="ECO:0000256" key="4">
    <source>
        <dbReference type="ARBA" id="ARBA00022631"/>
    </source>
</evidence>
<dbReference type="AlphaFoldDB" id="A0A3G9IV44"/>
<sequence>MIITLWQLNTLSREIFVHLIGGIFEHSPWVADKAWEQRPFHSCQELHEAMMRTVHKAAPEQVLSLIRSHPDLVTRLEISEFSTLEQKGSGLDCLSPEQFKQFSNLNRAYVEKFGFPFVYAIRGKSKEDILEALKARMEHTPIEERQLALVEIGRITKFRIQDVVEE</sequence>
<dbReference type="UniPathway" id="UPA00394">
    <property type="reaction ID" value="UER00652"/>
</dbReference>
<evidence type="ECO:0000256" key="1">
    <source>
        <dbReference type="ARBA" id="ARBA00001163"/>
    </source>
</evidence>
<dbReference type="PANTHER" id="PTHR43466:SF1">
    <property type="entry name" value="2-OXO-4-HYDROXY-4-CARBOXY-5-UREIDOIMIDAZOLINE DECARBOXYLASE-RELATED"/>
    <property type="match status" value="1"/>
</dbReference>
<name>A0A3G9IV44_9BACL</name>
<dbReference type="InterPro" id="IPR017580">
    <property type="entry name" value="OHCU_decarboxylase-1"/>
</dbReference>
<evidence type="ECO:0000313" key="7">
    <source>
        <dbReference type="EMBL" id="BBH19955.1"/>
    </source>
</evidence>
<dbReference type="NCBIfam" id="TIGR03164">
    <property type="entry name" value="UHCUDC"/>
    <property type="match status" value="1"/>
</dbReference>
<dbReference type="GO" id="GO:0000255">
    <property type="term" value="P:allantoin metabolic process"/>
    <property type="evidence" value="ECO:0007669"/>
    <property type="project" value="InterPro"/>
</dbReference>
<dbReference type="InterPro" id="IPR036778">
    <property type="entry name" value="OHCU_decarboxylase_sf"/>
</dbReference>
<evidence type="ECO:0000313" key="8">
    <source>
        <dbReference type="Proteomes" id="UP000275368"/>
    </source>
</evidence>
<dbReference type="SUPFAM" id="SSF158694">
    <property type="entry name" value="UraD-Like"/>
    <property type="match status" value="1"/>
</dbReference>
<evidence type="ECO:0000256" key="2">
    <source>
        <dbReference type="ARBA" id="ARBA00004754"/>
    </source>
</evidence>
<keyword evidence="8" id="KW-1185">Reference proteome</keyword>
<dbReference type="OrthoDB" id="9800909at2"/>
<comment type="pathway">
    <text evidence="2">Purine metabolism; urate degradation; (S)-allantoin from urate: step 3/3.</text>
</comment>
<organism evidence="7 8">
    <name type="scientific">Paenibacillus baekrokdamisoli</name>
    <dbReference type="NCBI Taxonomy" id="1712516"/>
    <lineage>
        <taxon>Bacteria</taxon>
        <taxon>Bacillati</taxon>
        <taxon>Bacillota</taxon>
        <taxon>Bacilli</taxon>
        <taxon>Bacillales</taxon>
        <taxon>Paenibacillaceae</taxon>
        <taxon>Paenibacillus</taxon>
    </lineage>
</organism>
<evidence type="ECO:0000256" key="5">
    <source>
        <dbReference type="ARBA" id="ARBA00022793"/>
    </source>
</evidence>
<dbReference type="PANTHER" id="PTHR43466">
    <property type="entry name" value="2-OXO-4-HYDROXY-4-CARBOXY-5-UREIDOIMIDAZOLINE DECARBOXYLASE-RELATED"/>
    <property type="match status" value="1"/>
</dbReference>
<accession>A0A3G9IV44</accession>
<comment type="catalytic activity">
    <reaction evidence="1">
        <text>5-hydroxy-2-oxo-4-ureido-2,5-dihydro-1H-imidazole-5-carboxylate + H(+) = (S)-allantoin + CO2</text>
        <dbReference type="Rhea" id="RHEA:26301"/>
        <dbReference type="ChEBI" id="CHEBI:15378"/>
        <dbReference type="ChEBI" id="CHEBI:15678"/>
        <dbReference type="ChEBI" id="CHEBI:16526"/>
        <dbReference type="ChEBI" id="CHEBI:58639"/>
        <dbReference type="EC" id="4.1.1.97"/>
    </reaction>
</comment>
<dbReference type="Gene3D" id="1.10.3330.10">
    <property type="entry name" value="Oxo-4-hydroxy-4-carboxy-5-ureidoimidazoline decarboxylase"/>
    <property type="match status" value="1"/>
</dbReference>